<name>A0A8B6ET74_MYTGA</name>
<organism evidence="2 3">
    <name type="scientific">Mytilus galloprovincialis</name>
    <name type="common">Mediterranean mussel</name>
    <dbReference type="NCBI Taxonomy" id="29158"/>
    <lineage>
        <taxon>Eukaryota</taxon>
        <taxon>Metazoa</taxon>
        <taxon>Spiralia</taxon>
        <taxon>Lophotrochozoa</taxon>
        <taxon>Mollusca</taxon>
        <taxon>Bivalvia</taxon>
        <taxon>Autobranchia</taxon>
        <taxon>Pteriomorphia</taxon>
        <taxon>Mytilida</taxon>
        <taxon>Mytiloidea</taxon>
        <taxon>Mytilidae</taxon>
        <taxon>Mytilinae</taxon>
        <taxon>Mytilus</taxon>
    </lineage>
</organism>
<protein>
    <submittedName>
        <fullName evidence="2">Uncharacterized protein</fullName>
    </submittedName>
</protein>
<dbReference type="Proteomes" id="UP000596742">
    <property type="component" value="Unassembled WGS sequence"/>
</dbReference>
<keyword evidence="1" id="KW-0732">Signal</keyword>
<evidence type="ECO:0000313" key="2">
    <source>
        <dbReference type="EMBL" id="VDI38482.1"/>
    </source>
</evidence>
<reference evidence="2" key="1">
    <citation type="submission" date="2018-11" db="EMBL/GenBank/DDBJ databases">
        <authorList>
            <person name="Alioto T."/>
            <person name="Alioto T."/>
        </authorList>
    </citation>
    <scope>NUCLEOTIDE SEQUENCE</scope>
</reference>
<dbReference type="OrthoDB" id="9976041at2759"/>
<gene>
    <name evidence="2" type="ORF">MGAL_10B081295</name>
</gene>
<dbReference type="AlphaFoldDB" id="A0A8B6ET74"/>
<feature type="signal peptide" evidence="1">
    <location>
        <begin position="1"/>
        <end position="18"/>
    </location>
</feature>
<dbReference type="EMBL" id="UYJE01005601">
    <property type="protein sequence ID" value="VDI38482.1"/>
    <property type="molecule type" value="Genomic_DNA"/>
</dbReference>
<proteinExistence type="predicted"/>
<evidence type="ECO:0000313" key="3">
    <source>
        <dbReference type="Proteomes" id="UP000596742"/>
    </source>
</evidence>
<keyword evidence="3" id="KW-1185">Reference proteome</keyword>
<sequence>MFWNWTIFLLTCTVFVSARRDGIIYKVDTQAKCTEVTRGPTRDCRWPAGLDMVDQMVEKGRILAYKIRWFSGSWSGWYGPGLNDLSNVFNLYAKSCSIPYRAKSMRRRWAMFYDHTHKFIICKPRGNS</sequence>
<evidence type="ECO:0000256" key="1">
    <source>
        <dbReference type="SAM" id="SignalP"/>
    </source>
</evidence>
<accession>A0A8B6ET74</accession>
<comment type="caution">
    <text evidence="2">The sequence shown here is derived from an EMBL/GenBank/DDBJ whole genome shotgun (WGS) entry which is preliminary data.</text>
</comment>
<feature type="chain" id="PRO_5032486886" evidence="1">
    <location>
        <begin position="19"/>
        <end position="128"/>
    </location>
</feature>